<feature type="chain" id="PRO_5003232262" description="Membrane-anchored protein" evidence="2">
    <location>
        <begin position="20"/>
        <end position="282"/>
    </location>
</feature>
<gene>
    <name evidence="3" type="ordered locus">Deima_1502</name>
</gene>
<dbReference type="STRING" id="709986.Deima_1502"/>
<keyword evidence="2" id="KW-0732">Signal</keyword>
<dbReference type="HOGENOM" id="CLU_060300_0_0_0"/>
<dbReference type="Proteomes" id="UP000008635">
    <property type="component" value="Chromosome"/>
</dbReference>
<accession>E8U7W2</accession>
<keyword evidence="1" id="KW-0812">Transmembrane</keyword>
<feature type="transmembrane region" description="Helical" evidence="1">
    <location>
        <begin position="248"/>
        <end position="272"/>
    </location>
</feature>
<evidence type="ECO:0008006" key="5">
    <source>
        <dbReference type="Google" id="ProtNLM"/>
    </source>
</evidence>
<dbReference type="RefSeq" id="WP_013556656.1">
    <property type="nucleotide sequence ID" value="NC_014958.1"/>
</dbReference>
<sequence precursor="true">MKKALLILSPLLGTATAAATPSAPLQYQTGTINILAGKATIQADPTLRYLDATSARHVIVDLWGNPPSAAEDVVGMLIPGTAGPDTQAGWGVVLTESLDGHVSDNDASRINYTNLLHDMQSGEADDNAEREKAGYEAVRLLGWAEQPTYDAAQHKMIWAREIAFGDAKADEHTLNYAVRVLGRDSILELNAVAGMNQLPLVKTGMQNVLQKVSFTPGHRYEDYNASTDKLAAYGLAGLVAGGVAAKKFGLLALLLVLLKKGWVLLLAVPAALSRLFGRSKTA</sequence>
<dbReference type="Pfam" id="PF09935">
    <property type="entry name" value="DUF2167"/>
    <property type="match status" value="1"/>
</dbReference>
<evidence type="ECO:0000256" key="2">
    <source>
        <dbReference type="SAM" id="SignalP"/>
    </source>
</evidence>
<reference evidence="3 4" key="1">
    <citation type="journal article" date="2011" name="Stand. Genomic Sci.">
        <title>Complete genome sequence of Deinococcus maricopensis type strain (LB-34).</title>
        <authorList>
            <person name="Pukall R."/>
            <person name="Zeytun A."/>
            <person name="Lucas S."/>
            <person name="Lapidus A."/>
            <person name="Hammon N."/>
            <person name="Deshpande S."/>
            <person name="Nolan M."/>
            <person name="Cheng J.F."/>
            <person name="Pitluck S."/>
            <person name="Liolios K."/>
            <person name="Pagani I."/>
            <person name="Mikhailova N."/>
            <person name="Ivanova N."/>
            <person name="Mavromatis K."/>
            <person name="Pati A."/>
            <person name="Tapia R."/>
            <person name="Han C."/>
            <person name="Goodwin L."/>
            <person name="Chen A."/>
            <person name="Palaniappan K."/>
            <person name="Land M."/>
            <person name="Hauser L."/>
            <person name="Chang Y.J."/>
            <person name="Jeffries C.D."/>
            <person name="Brambilla E.M."/>
            <person name="Rohde M."/>
            <person name="Goker M."/>
            <person name="Detter J.C."/>
            <person name="Woyke T."/>
            <person name="Bristow J."/>
            <person name="Eisen J.A."/>
            <person name="Markowitz V."/>
            <person name="Hugenholtz P."/>
            <person name="Kyrpides N.C."/>
            <person name="Klenk H.P."/>
        </authorList>
    </citation>
    <scope>NUCLEOTIDE SEQUENCE [LARGE SCALE GENOMIC DNA]</scope>
    <source>
        <strain evidence="4">DSM 21211 / LMG 22137 / NRRL B-23946 / LB-34</strain>
    </source>
</reference>
<name>E8U7W2_DEIML</name>
<keyword evidence="1" id="KW-1133">Transmembrane helix</keyword>
<dbReference type="eggNOG" id="COG4714">
    <property type="taxonomic scope" value="Bacteria"/>
</dbReference>
<dbReference type="AlphaFoldDB" id="E8U7W2"/>
<organism evidence="3 4">
    <name type="scientific">Deinococcus maricopensis (strain DSM 21211 / LMG 22137 / NRRL B-23946 / LB-34)</name>
    <dbReference type="NCBI Taxonomy" id="709986"/>
    <lineage>
        <taxon>Bacteria</taxon>
        <taxon>Thermotogati</taxon>
        <taxon>Deinococcota</taxon>
        <taxon>Deinococci</taxon>
        <taxon>Deinococcales</taxon>
        <taxon>Deinococcaceae</taxon>
        <taxon>Deinococcus</taxon>
    </lineage>
</organism>
<dbReference type="KEGG" id="dmr:Deima_1502"/>
<proteinExistence type="predicted"/>
<keyword evidence="4" id="KW-1185">Reference proteome</keyword>
<keyword evidence="1" id="KW-0472">Membrane</keyword>
<evidence type="ECO:0000313" key="4">
    <source>
        <dbReference type="Proteomes" id="UP000008635"/>
    </source>
</evidence>
<reference evidence="4" key="2">
    <citation type="submission" date="2011-01" db="EMBL/GenBank/DDBJ databases">
        <title>The complete genome of Deinococcus maricopensis DSM 21211.</title>
        <authorList>
            <consortium name="US DOE Joint Genome Institute (JGI-PGF)"/>
            <person name="Lucas S."/>
            <person name="Copeland A."/>
            <person name="Lapidus A."/>
            <person name="Goodwin L."/>
            <person name="Pitluck S."/>
            <person name="Kyrpides N."/>
            <person name="Mavromatis K."/>
            <person name="Pagani I."/>
            <person name="Ivanova N."/>
            <person name="Ovchinnikova G."/>
            <person name="Zeytun A."/>
            <person name="Detter J.C."/>
            <person name="Han C."/>
            <person name="Land M."/>
            <person name="Hauser L."/>
            <person name="Markowitz V."/>
            <person name="Cheng J.-F."/>
            <person name="Hugenholtz P."/>
            <person name="Woyke T."/>
            <person name="Wu D."/>
            <person name="Pukall R."/>
            <person name="Gehrich-Schroeter G."/>
            <person name="Brambilla E."/>
            <person name="Klenk H.-P."/>
            <person name="Eisen J.A."/>
        </authorList>
    </citation>
    <scope>NUCLEOTIDE SEQUENCE [LARGE SCALE GENOMIC DNA]</scope>
    <source>
        <strain evidence="4">DSM 21211 / LMG 22137 / NRRL B-23946 / LB-34</strain>
    </source>
</reference>
<evidence type="ECO:0000313" key="3">
    <source>
        <dbReference type="EMBL" id="ADV67151.1"/>
    </source>
</evidence>
<feature type="signal peptide" evidence="2">
    <location>
        <begin position="1"/>
        <end position="19"/>
    </location>
</feature>
<protein>
    <recommendedName>
        <fullName evidence="5">Membrane-anchored protein</fullName>
    </recommendedName>
</protein>
<evidence type="ECO:0000256" key="1">
    <source>
        <dbReference type="SAM" id="Phobius"/>
    </source>
</evidence>
<dbReference type="EMBL" id="CP002454">
    <property type="protein sequence ID" value="ADV67151.1"/>
    <property type="molecule type" value="Genomic_DNA"/>
</dbReference>
<dbReference type="InterPro" id="IPR018682">
    <property type="entry name" value="DUF2167_membr"/>
</dbReference>